<dbReference type="AlphaFoldDB" id="A0A817B4Q2"/>
<dbReference type="EMBL" id="HG994364">
    <property type="protein sequence ID" value="CAF2321819.1"/>
    <property type="molecule type" value="Genomic_DNA"/>
</dbReference>
<dbReference type="Proteomes" id="UP001295469">
    <property type="component" value="Chromosome A10"/>
</dbReference>
<proteinExistence type="predicted"/>
<gene>
    <name evidence="1" type="ORF">DARMORV10_A10P09090.1</name>
</gene>
<protein>
    <submittedName>
        <fullName evidence="1">(rape) hypothetical protein</fullName>
    </submittedName>
</protein>
<accession>A0A817B4Q2</accession>
<organism evidence="1">
    <name type="scientific">Brassica napus</name>
    <name type="common">Rape</name>
    <dbReference type="NCBI Taxonomy" id="3708"/>
    <lineage>
        <taxon>Eukaryota</taxon>
        <taxon>Viridiplantae</taxon>
        <taxon>Streptophyta</taxon>
        <taxon>Embryophyta</taxon>
        <taxon>Tracheophyta</taxon>
        <taxon>Spermatophyta</taxon>
        <taxon>Magnoliopsida</taxon>
        <taxon>eudicotyledons</taxon>
        <taxon>Gunneridae</taxon>
        <taxon>Pentapetalae</taxon>
        <taxon>rosids</taxon>
        <taxon>malvids</taxon>
        <taxon>Brassicales</taxon>
        <taxon>Brassicaceae</taxon>
        <taxon>Brassiceae</taxon>
        <taxon>Brassica</taxon>
    </lineage>
</organism>
<name>A0A817B4Q2_BRANA</name>
<evidence type="ECO:0000313" key="1">
    <source>
        <dbReference type="EMBL" id="CAF2321819.1"/>
    </source>
</evidence>
<reference evidence="1" key="1">
    <citation type="submission" date="2021-01" db="EMBL/GenBank/DDBJ databases">
        <authorList>
            <consortium name="Genoscope - CEA"/>
            <person name="William W."/>
        </authorList>
    </citation>
    <scope>NUCLEOTIDE SEQUENCE</scope>
</reference>
<sequence>MEELCSLVFEATHNPNKKTYSTLAQWRWKARAKNTGGYVTFIGILHLKPWSEDSVYAQHIAVSTTSCCSHKVTENKGII</sequence>